<dbReference type="Pfam" id="PF19054">
    <property type="entry name" value="DUF5753"/>
    <property type="match status" value="1"/>
</dbReference>
<dbReference type="AlphaFoldDB" id="A0A1G9D3T9"/>
<dbReference type="Gene3D" id="1.10.260.40">
    <property type="entry name" value="lambda repressor-like DNA-binding domains"/>
    <property type="match status" value="1"/>
</dbReference>
<dbReference type="GO" id="GO:0003677">
    <property type="term" value="F:DNA binding"/>
    <property type="evidence" value="ECO:0007669"/>
    <property type="project" value="InterPro"/>
</dbReference>
<evidence type="ECO:0000313" key="3">
    <source>
        <dbReference type="Proteomes" id="UP000199682"/>
    </source>
</evidence>
<dbReference type="RefSeq" id="WP_143027735.1">
    <property type="nucleotide sequence ID" value="NZ_FNET01000006.1"/>
</dbReference>
<protein>
    <recommendedName>
        <fullName evidence="1">HTH cro/C1-type domain-containing protein</fullName>
    </recommendedName>
</protein>
<dbReference type="InterPro" id="IPR010982">
    <property type="entry name" value="Lambda_DNA-bd_dom_sf"/>
</dbReference>
<dbReference type="SMART" id="SM00530">
    <property type="entry name" value="HTH_XRE"/>
    <property type="match status" value="1"/>
</dbReference>
<dbReference type="SUPFAM" id="SSF47413">
    <property type="entry name" value="lambda repressor-like DNA-binding domains"/>
    <property type="match status" value="1"/>
</dbReference>
<name>A0A1G9D3T9_9PSEU</name>
<dbReference type="EMBL" id="FNET01000006">
    <property type="protein sequence ID" value="SDK58579.1"/>
    <property type="molecule type" value="Genomic_DNA"/>
</dbReference>
<feature type="domain" description="HTH cro/C1-type" evidence="1">
    <location>
        <begin position="17"/>
        <end position="71"/>
    </location>
</feature>
<dbReference type="Proteomes" id="UP000199682">
    <property type="component" value="Unassembled WGS sequence"/>
</dbReference>
<proteinExistence type="predicted"/>
<sequence length="276" mass="31128">MPRRKSTLLGREFGKRVRAIIDQMNMPHSKLAEKVGWDQSKMSDMVRGKGGVTELEVVQLLAYCRVTPAEFSSMIELYRETRMNGYLQIPDDGIPDQVRILIEQEVLANAITVWASLLIPGHLQTVDYMRALVEGGTTNDAVDYEEVIKARIERRRLFHHSRKFVFYIAESALRLPVGGPAVMKDQLIHLLGVADRSYVTVRIIPSALGAHAGASGSFLQLRYEKFEPVIFIESKTCCLFLEDKSSLDIYSSVLKLLDAQALDEQESKELIKSILT</sequence>
<gene>
    <name evidence="2" type="ORF">SAMN04488074_106133</name>
</gene>
<evidence type="ECO:0000313" key="2">
    <source>
        <dbReference type="EMBL" id="SDK58579.1"/>
    </source>
</evidence>
<evidence type="ECO:0000259" key="1">
    <source>
        <dbReference type="PROSITE" id="PS50943"/>
    </source>
</evidence>
<dbReference type="PROSITE" id="PS50943">
    <property type="entry name" value="HTH_CROC1"/>
    <property type="match status" value="1"/>
</dbReference>
<organism evidence="2 3">
    <name type="scientific">Lentzea albidocapillata subsp. violacea</name>
    <dbReference type="NCBI Taxonomy" id="128104"/>
    <lineage>
        <taxon>Bacteria</taxon>
        <taxon>Bacillati</taxon>
        <taxon>Actinomycetota</taxon>
        <taxon>Actinomycetes</taxon>
        <taxon>Pseudonocardiales</taxon>
        <taxon>Pseudonocardiaceae</taxon>
        <taxon>Lentzea</taxon>
    </lineage>
</organism>
<dbReference type="InterPro" id="IPR043917">
    <property type="entry name" value="DUF5753"/>
</dbReference>
<reference evidence="3" key="1">
    <citation type="submission" date="2016-10" db="EMBL/GenBank/DDBJ databases">
        <authorList>
            <person name="Varghese N."/>
            <person name="Submissions S."/>
        </authorList>
    </citation>
    <scope>NUCLEOTIDE SEQUENCE [LARGE SCALE GENOMIC DNA]</scope>
    <source>
        <strain evidence="3">DSM 44796</strain>
    </source>
</reference>
<dbReference type="CDD" id="cd00093">
    <property type="entry name" value="HTH_XRE"/>
    <property type="match status" value="1"/>
</dbReference>
<dbReference type="InterPro" id="IPR001387">
    <property type="entry name" value="Cro/C1-type_HTH"/>
</dbReference>
<accession>A0A1G9D3T9</accession>